<dbReference type="InterPro" id="IPR015946">
    <property type="entry name" value="KH_dom-like_a/b"/>
</dbReference>
<name>A0A0M5IQU0_9BACT</name>
<dbReference type="SUPFAM" id="SSF82784">
    <property type="entry name" value="OsmC-like"/>
    <property type="match status" value="1"/>
</dbReference>
<gene>
    <name evidence="1" type="ORF">DSOUD_0743</name>
</gene>
<dbReference type="PANTHER" id="PTHR39624:SF2">
    <property type="entry name" value="OSMC-LIKE PROTEIN"/>
    <property type="match status" value="1"/>
</dbReference>
<dbReference type="Proteomes" id="UP000057158">
    <property type="component" value="Chromosome"/>
</dbReference>
<accession>A0A0M5IQU0</accession>
<reference evidence="1 2" key="1">
    <citation type="submission" date="2015-07" db="EMBL/GenBank/DDBJ databases">
        <title>Isolation and Genomic Characterization of a Novel Halophilic Metal-Reducing Deltaproteobacterium from the Deep Subsurface.</title>
        <authorList>
            <person name="Badalamenti J.P."/>
            <person name="Summers Z.M."/>
            <person name="Gralnick J.A."/>
            <person name="Bond D.R."/>
        </authorList>
    </citation>
    <scope>NUCLEOTIDE SEQUENCE [LARGE SCALE GENOMIC DNA]</scope>
    <source>
        <strain evidence="1 2">WTL</strain>
    </source>
</reference>
<dbReference type="RefSeq" id="WP_053549727.1">
    <property type="nucleotide sequence ID" value="NZ_CP010802.1"/>
</dbReference>
<organism evidence="1 2">
    <name type="scientific">Desulfuromonas soudanensis</name>
    <dbReference type="NCBI Taxonomy" id="1603606"/>
    <lineage>
        <taxon>Bacteria</taxon>
        <taxon>Pseudomonadati</taxon>
        <taxon>Thermodesulfobacteriota</taxon>
        <taxon>Desulfuromonadia</taxon>
        <taxon>Desulfuromonadales</taxon>
        <taxon>Desulfuromonadaceae</taxon>
        <taxon>Desulfuromonas</taxon>
    </lineage>
</organism>
<sequence>MEITFPGGVAVEARYDNFVIRSDQPESGGGENSAPSPFDLFLASLGNCAGFFALRFCQQRQIDTTGLKLTLENVRDPERHRLATVRIHIDLPENFPEKYRGAIIKATDQCSVKRAILDPPAFEVTAG</sequence>
<dbReference type="PANTHER" id="PTHR39624">
    <property type="entry name" value="PROTEIN INVOLVED IN RIMO-MEDIATED BETA-METHYLTHIOLATION OF RIBOSOMAL PROTEIN S12 YCAO"/>
    <property type="match status" value="1"/>
</dbReference>
<dbReference type="Pfam" id="PF02566">
    <property type="entry name" value="OsmC"/>
    <property type="match status" value="1"/>
</dbReference>
<dbReference type="InterPro" id="IPR036102">
    <property type="entry name" value="OsmC/Ohrsf"/>
</dbReference>
<evidence type="ECO:0000313" key="2">
    <source>
        <dbReference type="Proteomes" id="UP000057158"/>
    </source>
</evidence>
<dbReference type="STRING" id="1603606.DSOUD_0743"/>
<dbReference type="KEGG" id="des:DSOUD_0743"/>
<dbReference type="AlphaFoldDB" id="A0A0M5IQU0"/>
<keyword evidence="2" id="KW-1185">Reference proteome</keyword>
<dbReference type="OrthoDB" id="290036at2"/>
<dbReference type="EMBL" id="CP010802">
    <property type="protein sequence ID" value="ALC15531.1"/>
    <property type="molecule type" value="Genomic_DNA"/>
</dbReference>
<dbReference type="InterPro" id="IPR003718">
    <property type="entry name" value="OsmC/Ohr_fam"/>
</dbReference>
<protein>
    <submittedName>
        <fullName evidence="1">OsmC-like protein</fullName>
    </submittedName>
</protein>
<proteinExistence type="predicted"/>
<evidence type="ECO:0000313" key="1">
    <source>
        <dbReference type="EMBL" id="ALC15531.1"/>
    </source>
</evidence>
<dbReference type="Gene3D" id="3.30.300.20">
    <property type="match status" value="1"/>
</dbReference>
<dbReference type="PATRIC" id="fig|1603606.3.peg.813"/>